<dbReference type="FunCoup" id="F0ZFI9">
    <property type="interactions" value="140"/>
</dbReference>
<reference evidence="5" key="1">
    <citation type="journal article" date="2011" name="Genome Biol.">
        <title>Comparative genomics of the social amoebae Dictyostelium discoideum and Dictyostelium purpureum.</title>
        <authorList>
            <consortium name="US DOE Joint Genome Institute (JGI-PGF)"/>
            <person name="Sucgang R."/>
            <person name="Kuo A."/>
            <person name="Tian X."/>
            <person name="Salerno W."/>
            <person name="Parikh A."/>
            <person name="Feasley C.L."/>
            <person name="Dalin E."/>
            <person name="Tu H."/>
            <person name="Huang E."/>
            <person name="Barry K."/>
            <person name="Lindquist E."/>
            <person name="Shapiro H."/>
            <person name="Bruce D."/>
            <person name="Schmutz J."/>
            <person name="Salamov A."/>
            <person name="Fey P."/>
            <person name="Gaudet P."/>
            <person name="Anjard C."/>
            <person name="Babu M.M."/>
            <person name="Basu S."/>
            <person name="Bushmanova Y."/>
            <person name="van der Wel H."/>
            <person name="Katoh-Kurasawa M."/>
            <person name="Dinh C."/>
            <person name="Coutinho P.M."/>
            <person name="Saito T."/>
            <person name="Elias M."/>
            <person name="Schaap P."/>
            <person name="Kay R.R."/>
            <person name="Henrissat B."/>
            <person name="Eichinger L."/>
            <person name="Rivero F."/>
            <person name="Putnam N.H."/>
            <person name="West C.M."/>
            <person name="Loomis W.F."/>
            <person name="Chisholm R.L."/>
            <person name="Shaulsky G."/>
            <person name="Strassmann J.E."/>
            <person name="Queller D.C."/>
            <person name="Kuspa A."/>
            <person name="Grigoriev I.V."/>
        </authorList>
    </citation>
    <scope>NUCLEOTIDE SEQUENCE [LARGE SCALE GENOMIC DNA]</scope>
    <source>
        <strain evidence="5">QSDP1</strain>
    </source>
</reference>
<evidence type="ECO:0000259" key="3">
    <source>
        <dbReference type="PROSITE" id="PS50119"/>
    </source>
</evidence>
<feature type="compositionally biased region" description="Low complexity" evidence="2">
    <location>
        <begin position="790"/>
        <end position="815"/>
    </location>
</feature>
<dbReference type="AlphaFoldDB" id="F0ZFI9"/>
<keyword evidence="1" id="KW-0862">Zinc</keyword>
<keyword evidence="1" id="KW-0863">Zinc-finger</keyword>
<dbReference type="GeneID" id="10500125"/>
<dbReference type="Gene3D" id="3.30.160.60">
    <property type="entry name" value="Classic Zinc Finger"/>
    <property type="match status" value="1"/>
</dbReference>
<dbReference type="EMBL" id="GL871003">
    <property type="protein sequence ID" value="EGC37302.1"/>
    <property type="molecule type" value="Genomic_DNA"/>
</dbReference>
<organism evidence="4 5">
    <name type="scientific">Dictyostelium purpureum</name>
    <name type="common">Slime mold</name>
    <dbReference type="NCBI Taxonomy" id="5786"/>
    <lineage>
        <taxon>Eukaryota</taxon>
        <taxon>Amoebozoa</taxon>
        <taxon>Evosea</taxon>
        <taxon>Eumycetozoa</taxon>
        <taxon>Dictyostelia</taxon>
        <taxon>Dictyosteliales</taxon>
        <taxon>Dictyosteliaceae</taxon>
        <taxon>Dictyostelium</taxon>
    </lineage>
</organism>
<keyword evidence="1" id="KW-0479">Metal-binding</keyword>
<dbReference type="Gene3D" id="2.120.10.80">
    <property type="entry name" value="Kelch-type beta propeller"/>
    <property type="match status" value="1"/>
</dbReference>
<feature type="region of interest" description="Disordered" evidence="2">
    <location>
        <begin position="355"/>
        <end position="377"/>
    </location>
</feature>
<dbReference type="SUPFAM" id="SSF117281">
    <property type="entry name" value="Kelch motif"/>
    <property type="match status" value="1"/>
</dbReference>
<evidence type="ECO:0000313" key="4">
    <source>
        <dbReference type="EMBL" id="EGC37302.1"/>
    </source>
</evidence>
<dbReference type="SUPFAM" id="SSF57845">
    <property type="entry name" value="B-box zinc-binding domain"/>
    <property type="match status" value="1"/>
</dbReference>
<evidence type="ECO:0000256" key="2">
    <source>
        <dbReference type="SAM" id="MobiDB-lite"/>
    </source>
</evidence>
<keyword evidence="5" id="KW-1185">Reference proteome</keyword>
<feature type="compositionally biased region" description="Polar residues" evidence="2">
    <location>
        <begin position="209"/>
        <end position="226"/>
    </location>
</feature>
<sequence>MILPIYNRQKSCKFHQEQKYFSYCIECDSLVCRSCILGAHKEHKCKDLDKVEEFEFILSQYNELSQDMPTYDSYQKKINSLQEEIGSLLNSYESCKTAISDQFNDLRILMNNREAQMLKQLQDKFNEKKLSIQEKLKYLDSLEQCYVPIKLDDSSSSSSSSNSNIESDSDSSSSLTTSTAASATNSNSTTTSSSSSSTTTTTITLATSQPQDQDQVYNDSTNGVTNIQSLSPPSSSQLQQPTITSTITTTTTITSTTVDDSLINSIYKDICKIPKQEKKNLFDDSDCFVEVCERTHSMNKYKSKSNFIDQSLSCVLLTNFENINIENHGTIFSTNNLSDNGFFIYKLLSKNDTKINNNSENNNNNSSNNSNNNNNKPKINVIKKQQQITQQTKQIPSQQQIKKIINNSYKIEMLNLTDMKWRNIQSGNLSNRRGSWVQVANKYIYSFGYNENEEISSKYLYRFCFTTNSWENMGLLPADMDNTSTPVYDGFKTIYIFGGRSRIKNGTMVKEIRAYDTSNNTYAVIDSYDQPLSNLLAVYDGTKMVYLFGGEVSTGDASNTATTLNYNVYTFNTSSIKYGYCTGLFHSFTLSESDGKILAVRNDRKNNHIYILSTKSFKRFSITSNRMKTLPFPTMFSMDGCKEKPFKMLFDYGHKLFLFGWNFGAFYNTQNNSWYTLPFNSNHKDFILENAIITHSNLPNSHSQLFQNLLNQSTKQESPNQDSGDEKEQVEVISVLKQEIKEPINTNKTNNNGNNINSNIPSIAINEKISSGNSSTDSSIQTPPSPKQDINNNNNNNNNSNKNKNTNTNTSITSSESCDFSNDEVEESDSGEIPLTSSAYIEKKLQEYHAKIKPLEKIEQDIKKMIELCDTPIDESMDMKIKILNDRRTRKKLLEYQLSKLYERKRAIEMSYNSINK</sequence>
<evidence type="ECO:0000256" key="1">
    <source>
        <dbReference type="PROSITE-ProRule" id="PRU00024"/>
    </source>
</evidence>
<proteinExistence type="predicted"/>
<dbReference type="OMA" id="QVANKYI"/>
<protein>
    <recommendedName>
        <fullName evidence="3">B box-type domain-containing protein</fullName>
    </recommendedName>
</protein>
<dbReference type="InParanoid" id="F0ZFI9"/>
<dbReference type="VEuPathDB" id="AmoebaDB:DICPUDRAFT_97303"/>
<dbReference type="PROSITE" id="PS50119">
    <property type="entry name" value="ZF_BBOX"/>
    <property type="match status" value="1"/>
</dbReference>
<feature type="compositionally biased region" description="Low complexity" evidence="2">
    <location>
        <begin position="227"/>
        <end position="241"/>
    </location>
</feature>
<dbReference type="Pfam" id="PF00643">
    <property type="entry name" value="zf-B_box"/>
    <property type="match status" value="1"/>
</dbReference>
<feature type="region of interest" description="Disordered" evidence="2">
    <location>
        <begin position="768"/>
        <end position="834"/>
    </location>
</feature>
<name>F0ZFI9_DICPU</name>
<feature type="compositionally biased region" description="Low complexity" evidence="2">
    <location>
        <begin position="768"/>
        <end position="779"/>
    </location>
</feature>
<feature type="compositionally biased region" description="Acidic residues" evidence="2">
    <location>
        <begin position="821"/>
        <end position="830"/>
    </location>
</feature>
<accession>F0ZFI9</accession>
<dbReference type="eggNOG" id="ENOG502RFDW">
    <property type="taxonomic scope" value="Eukaryota"/>
</dbReference>
<feature type="compositionally biased region" description="Low complexity" evidence="2">
    <location>
        <begin position="154"/>
        <end position="208"/>
    </location>
</feature>
<dbReference type="OrthoDB" id="342730at2759"/>
<dbReference type="GO" id="GO:0061659">
    <property type="term" value="F:ubiquitin-like protein ligase activity"/>
    <property type="evidence" value="ECO:0000318"/>
    <property type="project" value="GO_Central"/>
</dbReference>
<gene>
    <name evidence="4" type="ORF">DICPUDRAFT_97303</name>
</gene>
<dbReference type="InterPro" id="IPR015915">
    <property type="entry name" value="Kelch-typ_b-propeller"/>
</dbReference>
<dbReference type="KEGG" id="dpp:DICPUDRAFT_97303"/>
<feature type="domain" description="B box-type" evidence="3">
    <location>
        <begin position="7"/>
        <end position="48"/>
    </location>
</feature>
<dbReference type="RefSeq" id="XP_003286190.1">
    <property type="nucleotide sequence ID" value="XM_003286142.1"/>
</dbReference>
<evidence type="ECO:0000313" key="5">
    <source>
        <dbReference type="Proteomes" id="UP000001064"/>
    </source>
</evidence>
<dbReference type="InterPro" id="IPR000315">
    <property type="entry name" value="Znf_B-box"/>
</dbReference>
<dbReference type="SMART" id="SM00336">
    <property type="entry name" value="BBOX"/>
    <property type="match status" value="1"/>
</dbReference>
<feature type="region of interest" description="Disordered" evidence="2">
    <location>
        <begin position="152"/>
        <end position="241"/>
    </location>
</feature>
<dbReference type="Proteomes" id="UP000001064">
    <property type="component" value="Unassembled WGS sequence"/>
</dbReference>
<dbReference type="GO" id="GO:0008270">
    <property type="term" value="F:zinc ion binding"/>
    <property type="evidence" value="ECO:0007669"/>
    <property type="project" value="UniProtKB-KW"/>
</dbReference>